<name>A0AAD5WMD2_PARTN</name>
<reference evidence="2" key="1">
    <citation type="submission" date="2021-06" db="EMBL/GenBank/DDBJ databases">
        <title>Parelaphostrongylus tenuis whole genome reference sequence.</title>
        <authorList>
            <person name="Garwood T.J."/>
            <person name="Larsen P.A."/>
            <person name="Fountain-Jones N.M."/>
            <person name="Garbe J.R."/>
            <person name="Macchietto M.G."/>
            <person name="Kania S.A."/>
            <person name="Gerhold R.W."/>
            <person name="Richards J.E."/>
            <person name="Wolf T.M."/>
        </authorList>
    </citation>
    <scope>NUCLEOTIDE SEQUENCE</scope>
    <source>
        <strain evidence="2">MNPRO001-30</strain>
        <tissue evidence="2">Meninges</tissue>
    </source>
</reference>
<organism evidence="2 3">
    <name type="scientific">Parelaphostrongylus tenuis</name>
    <name type="common">Meningeal worm</name>
    <dbReference type="NCBI Taxonomy" id="148309"/>
    <lineage>
        <taxon>Eukaryota</taxon>
        <taxon>Metazoa</taxon>
        <taxon>Ecdysozoa</taxon>
        <taxon>Nematoda</taxon>
        <taxon>Chromadorea</taxon>
        <taxon>Rhabditida</taxon>
        <taxon>Rhabditina</taxon>
        <taxon>Rhabditomorpha</taxon>
        <taxon>Strongyloidea</taxon>
        <taxon>Metastrongylidae</taxon>
        <taxon>Parelaphostrongylus</taxon>
    </lineage>
</organism>
<dbReference type="Proteomes" id="UP001196413">
    <property type="component" value="Unassembled WGS sequence"/>
</dbReference>
<feature type="compositionally biased region" description="Acidic residues" evidence="1">
    <location>
        <begin position="223"/>
        <end position="244"/>
    </location>
</feature>
<evidence type="ECO:0000313" key="2">
    <source>
        <dbReference type="EMBL" id="KAJ1374960.1"/>
    </source>
</evidence>
<feature type="compositionally biased region" description="Polar residues" evidence="1">
    <location>
        <begin position="304"/>
        <end position="329"/>
    </location>
</feature>
<feature type="compositionally biased region" description="Acidic residues" evidence="1">
    <location>
        <begin position="85"/>
        <end position="94"/>
    </location>
</feature>
<feature type="compositionally biased region" description="Basic and acidic residues" evidence="1">
    <location>
        <begin position="255"/>
        <end position="287"/>
    </location>
</feature>
<proteinExistence type="predicted"/>
<dbReference type="EMBL" id="JAHQIW010007499">
    <property type="protein sequence ID" value="KAJ1374960.1"/>
    <property type="molecule type" value="Genomic_DNA"/>
</dbReference>
<feature type="compositionally biased region" description="Low complexity" evidence="1">
    <location>
        <begin position="245"/>
        <end position="254"/>
    </location>
</feature>
<evidence type="ECO:0000313" key="3">
    <source>
        <dbReference type="Proteomes" id="UP001196413"/>
    </source>
</evidence>
<feature type="compositionally biased region" description="Basic and acidic residues" evidence="1">
    <location>
        <begin position="185"/>
        <end position="194"/>
    </location>
</feature>
<feature type="region of interest" description="Disordered" evidence="1">
    <location>
        <begin position="40"/>
        <end position="353"/>
    </location>
</feature>
<comment type="caution">
    <text evidence="2">The sequence shown here is derived from an EMBL/GenBank/DDBJ whole genome shotgun (WGS) entry which is preliminary data.</text>
</comment>
<feature type="compositionally biased region" description="Polar residues" evidence="1">
    <location>
        <begin position="129"/>
        <end position="138"/>
    </location>
</feature>
<feature type="compositionally biased region" description="Basic residues" evidence="1">
    <location>
        <begin position="108"/>
        <end position="118"/>
    </location>
</feature>
<feature type="compositionally biased region" description="Basic and acidic residues" evidence="1">
    <location>
        <begin position="147"/>
        <end position="160"/>
    </location>
</feature>
<feature type="compositionally biased region" description="Acidic residues" evidence="1">
    <location>
        <begin position="68"/>
        <end position="77"/>
    </location>
</feature>
<dbReference type="AlphaFoldDB" id="A0AAD5WMD2"/>
<keyword evidence="3" id="KW-1185">Reference proteome</keyword>
<feature type="compositionally biased region" description="Acidic residues" evidence="1">
    <location>
        <begin position="161"/>
        <end position="173"/>
    </location>
</feature>
<sequence length="498" mass="54072">MSFSNLNDNLQLTFYFPEIARPQGGAGRGKNMANIIKALKQQEGASRASTGVPPRKLPKHRRRLNDLNDLDETDSDSEEYKPNESEEDAEEDSQSSDYVPSESEFRTRRTGGGHRKALARSQSDEDFVTSGSGDSYTSSRRRKRNRKEMSGRRAQWHSDSESEEKFEEDDTYSDDSKGKMKVKRQRDQVSSDKTNDEDDEGTDLNAVDGSADGPKTRTGSVDSDSDVFEPDEEMDDDDDNDEEGGASSDAAGSAGHEENNMEKNVMKPEEGGHDLDLEPKLEKPKLEEEQDSTQVPAGNAKDNGISTPQANSAPTPNIPSMASPPNVNVQDAEVKPSVSDLKPPTAQATSGLVPDTDMEDKLVIVVTEESESNLYFGPSVTASSGAELSANTPVLIPTTVNPHGITLDTSDSSYATAERRVNVGVTPVVTNPYANPSVVPQIRSYCAGQQTALPYAVANPYVIVLSKCIFISHGPAVCGPSLHWLHTWSSAKPLWSAI</sequence>
<protein>
    <submittedName>
        <fullName evidence="2">Uncharacterized protein</fullName>
    </submittedName>
</protein>
<accession>A0AAD5WMD2</accession>
<gene>
    <name evidence="2" type="ORF">KIN20_038169</name>
</gene>
<evidence type="ECO:0000256" key="1">
    <source>
        <dbReference type="SAM" id="MobiDB-lite"/>
    </source>
</evidence>